<evidence type="ECO:0000256" key="2">
    <source>
        <dbReference type="ARBA" id="ARBA00006175"/>
    </source>
</evidence>
<feature type="transmembrane region" description="Helical" evidence="10">
    <location>
        <begin position="87"/>
        <end position="110"/>
    </location>
</feature>
<dbReference type="RefSeq" id="WP_227424294.1">
    <property type="nucleotide sequence ID" value="NZ_CP071868.1"/>
</dbReference>
<organism evidence="11 12">
    <name type="scientific">Pengzhenrongella sicca</name>
    <dbReference type="NCBI Taxonomy" id="2819238"/>
    <lineage>
        <taxon>Bacteria</taxon>
        <taxon>Bacillati</taxon>
        <taxon>Actinomycetota</taxon>
        <taxon>Actinomycetes</taxon>
        <taxon>Micrococcales</taxon>
        <taxon>Pengzhenrongella</taxon>
    </lineage>
</organism>
<name>A0A8A4ZG55_9MICO</name>
<evidence type="ECO:0000256" key="3">
    <source>
        <dbReference type="ARBA" id="ARBA00022448"/>
    </source>
</evidence>
<dbReference type="SUPFAM" id="SSF81338">
    <property type="entry name" value="Aquaporin-like"/>
    <property type="match status" value="1"/>
</dbReference>
<dbReference type="Proteomes" id="UP000663937">
    <property type="component" value="Chromosome"/>
</dbReference>
<sequence length="318" mass="31992">MSKDTSDLSSTTGRVTAASPDVPTPPVSDATPVPAADVLVVTGDVVLVAAPPALLARLGAEAIGSFVLVLVGLGVALYTTLSGAGTLGVALAFGLALTAGMLAFGHVSGGHFNPAISLGSAIVGRLTWRDLVPYWLAQLVGAALAAAALYLTIPTALPTLVASGTETTTQQFFASTASGFDAHSPLSLLSTGQVTFGLLPALLIEVIAVAVLVGIFLAVTSHRAQRSLAPFAVGFSYAVLLLVAAPISNGALNPARASAAALFSGSGALGQLWVFWVAPLVGALIAGLAYRAFASEPTDDLADDFADEDEVELDQVTA</sequence>
<evidence type="ECO:0000256" key="4">
    <source>
        <dbReference type="ARBA" id="ARBA00022475"/>
    </source>
</evidence>
<evidence type="ECO:0000256" key="6">
    <source>
        <dbReference type="ARBA" id="ARBA00022989"/>
    </source>
</evidence>
<evidence type="ECO:0000256" key="8">
    <source>
        <dbReference type="RuleBase" id="RU000477"/>
    </source>
</evidence>
<comment type="subcellular location">
    <subcellularLocation>
        <location evidence="1">Cell membrane</location>
        <topology evidence="1">Multi-pass membrane protein</topology>
    </subcellularLocation>
</comment>
<dbReference type="Gene3D" id="1.20.1080.10">
    <property type="entry name" value="Glycerol uptake facilitator protein"/>
    <property type="match status" value="1"/>
</dbReference>
<dbReference type="KEGG" id="psic:J4E96_02835"/>
<dbReference type="PRINTS" id="PR00783">
    <property type="entry name" value="MINTRINSICP"/>
</dbReference>
<dbReference type="PANTHER" id="PTHR19139:SF199">
    <property type="entry name" value="MIP17260P"/>
    <property type="match status" value="1"/>
</dbReference>
<dbReference type="PANTHER" id="PTHR19139">
    <property type="entry name" value="AQUAPORIN TRANSPORTER"/>
    <property type="match status" value="1"/>
</dbReference>
<dbReference type="InterPro" id="IPR023271">
    <property type="entry name" value="Aquaporin-like"/>
</dbReference>
<feature type="region of interest" description="Disordered" evidence="9">
    <location>
        <begin position="1"/>
        <end position="29"/>
    </location>
</feature>
<proteinExistence type="inferred from homology"/>
<dbReference type="GO" id="GO:0015250">
    <property type="term" value="F:water channel activity"/>
    <property type="evidence" value="ECO:0007669"/>
    <property type="project" value="TreeGrafter"/>
</dbReference>
<reference evidence="11" key="1">
    <citation type="submission" date="2021-03" db="EMBL/GenBank/DDBJ databases">
        <title>Pengzhenrongella sicca gen. nov., sp. nov., a new member of suborder Micrococcineae isolated from High-Arctic tundra soil.</title>
        <authorList>
            <person name="Peng F."/>
        </authorList>
    </citation>
    <scope>NUCLEOTIDE SEQUENCE</scope>
    <source>
        <strain evidence="11">LRZ-2</strain>
    </source>
</reference>
<feature type="transmembrane region" description="Helical" evidence="10">
    <location>
        <begin position="131"/>
        <end position="153"/>
    </location>
</feature>
<evidence type="ECO:0000313" key="11">
    <source>
        <dbReference type="EMBL" id="QTE29979.1"/>
    </source>
</evidence>
<feature type="transmembrane region" description="Helical" evidence="10">
    <location>
        <begin position="194"/>
        <end position="219"/>
    </location>
</feature>
<accession>A0A8A4ZG55</accession>
<dbReference type="InterPro" id="IPR022357">
    <property type="entry name" value="MIP_CS"/>
</dbReference>
<comment type="similarity">
    <text evidence="2 8">Belongs to the MIP/aquaporin (TC 1.A.8) family.</text>
</comment>
<dbReference type="InterPro" id="IPR000425">
    <property type="entry name" value="MIP"/>
</dbReference>
<keyword evidence="4" id="KW-1003">Cell membrane</keyword>
<feature type="transmembrane region" description="Helical" evidence="10">
    <location>
        <begin position="62"/>
        <end position="81"/>
    </location>
</feature>
<dbReference type="InterPro" id="IPR034294">
    <property type="entry name" value="Aquaporin_transptr"/>
</dbReference>
<keyword evidence="7 10" id="KW-0472">Membrane</keyword>
<dbReference type="PROSITE" id="PS00221">
    <property type="entry name" value="MIP"/>
    <property type="match status" value="1"/>
</dbReference>
<dbReference type="AlphaFoldDB" id="A0A8A4ZG55"/>
<evidence type="ECO:0000256" key="7">
    <source>
        <dbReference type="ARBA" id="ARBA00023136"/>
    </source>
</evidence>
<dbReference type="GO" id="GO:0005886">
    <property type="term" value="C:plasma membrane"/>
    <property type="evidence" value="ECO:0007669"/>
    <property type="project" value="UniProtKB-SubCell"/>
</dbReference>
<feature type="transmembrane region" description="Helical" evidence="10">
    <location>
        <begin position="35"/>
        <end position="55"/>
    </location>
</feature>
<gene>
    <name evidence="11" type="ORF">J4E96_02835</name>
</gene>
<evidence type="ECO:0000313" key="12">
    <source>
        <dbReference type="Proteomes" id="UP000663937"/>
    </source>
</evidence>
<feature type="transmembrane region" description="Helical" evidence="10">
    <location>
        <begin position="272"/>
        <end position="290"/>
    </location>
</feature>
<keyword evidence="6 10" id="KW-1133">Transmembrane helix</keyword>
<evidence type="ECO:0000256" key="1">
    <source>
        <dbReference type="ARBA" id="ARBA00004651"/>
    </source>
</evidence>
<evidence type="ECO:0000256" key="5">
    <source>
        <dbReference type="ARBA" id="ARBA00022692"/>
    </source>
</evidence>
<evidence type="ECO:0000256" key="10">
    <source>
        <dbReference type="SAM" id="Phobius"/>
    </source>
</evidence>
<evidence type="ECO:0000256" key="9">
    <source>
        <dbReference type="SAM" id="MobiDB-lite"/>
    </source>
</evidence>
<keyword evidence="3 8" id="KW-0813">Transport</keyword>
<feature type="transmembrane region" description="Helical" evidence="10">
    <location>
        <begin position="231"/>
        <end position="252"/>
    </location>
</feature>
<protein>
    <submittedName>
        <fullName evidence="11">Aquaporin</fullName>
    </submittedName>
</protein>
<keyword evidence="12" id="KW-1185">Reference proteome</keyword>
<dbReference type="EMBL" id="CP071868">
    <property type="protein sequence ID" value="QTE29979.1"/>
    <property type="molecule type" value="Genomic_DNA"/>
</dbReference>
<keyword evidence="5 8" id="KW-0812">Transmembrane</keyword>
<dbReference type="Pfam" id="PF00230">
    <property type="entry name" value="MIP"/>
    <property type="match status" value="1"/>
</dbReference>